<protein>
    <submittedName>
        <fullName evidence="2">Uncharacterized protein</fullName>
    </submittedName>
</protein>
<dbReference type="Proteomes" id="UP000220797">
    <property type="component" value="Unassembled WGS sequence"/>
</dbReference>
<comment type="caution">
    <text evidence="2">The sequence shown here is derived from an EMBL/GenBank/DDBJ whole genome shotgun (WGS) entry which is preliminary data.</text>
</comment>
<organism evidence="2 3">
    <name type="scientific">Plasmodium gallinaceum</name>
    <dbReference type="NCBI Taxonomy" id="5849"/>
    <lineage>
        <taxon>Eukaryota</taxon>
        <taxon>Sar</taxon>
        <taxon>Alveolata</taxon>
        <taxon>Apicomplexa</taxon>
        <taxon>Aconoidasida</taxon>
        <taxon>Haemosporida</taxon>
        <taxon>Plasmodiidae</taxon>
        <taxon>Plasmodium</taxon>
        <taxon>Plasmodium (Haemamoeba)</taxon>
    </lineage>
</organism>
<accession>A0A1J1GUL5</accession>
<evidence type="ECO:0000313" key="3">
    <source>
        <dbReference type="Proteomes" id="UP000220797"/>
    </source>
</evidence>
<evidence type="ECO:0000313" key="2">
    <source>
        <dbReference type="EMBL" id="CRG95000.1"/>
    </source>
</evidence>
<reference evidence="2" key="1">
    <citation type="submission" date="2015-04" db="EMBL/GenBank/DDBJ databases">
        <authorList>
            <consortium name="Pathogen Informatics"/>
        </authorList>
    </citation>
    <scope>NUCLEOTIDE SEQUENCE [LARGE SCALE GENOMIC DNA]</scope>
    <source>
        <strain evidence="2">8A</strain>
    </source>
</reference>
<dbReference type="OMA" id="YFYHIIE"/>
<feature type="compositionally biased region" description="Basic and acidic residues" evidence="1">
    <location>
        <begin position="106"/>
        <end position="131"/>
    </location>
</feature>
<dbReference type="GeneID" id="39730925"/>
<sequence>MICCSKSIIHSVDTRKRNDLGAIEKKEKSEKKDIRLDDGNELITIYDNKVSLVNIVKKASENALKLQEEKKDLIKKPFTSKSNILKYYENKFLKKKNNENTIYLNRKKEHEKKKETEKLSKNEDEDKNKENLTNELQEVKDFSKLKTKSKYNILNEVEKKLKQLIKDEKINIHNDILFLNIYALTHKKIYSILDKKKKNKGYYSCNEILEMILKGKLNKNSLIKRKSDVHYYQLKQKISEIYFLKQLELQYYLKIKRNEHSLESKELKKYINQENITFLELSETLLAEKVKSLKNFLIAPYDKNIVEIILIPKQKNCDNFYGYHKIISNLFITKYISVFFYHVIEKKVENYNLKKKNGPIYIKMKLKTDYPEAIQTIFRYIYYKNINLYNLDFKLLVTMYMECINLKIISIINDIIDAINEKANFENIVKVLHFSSVYKETNIFKDFTRIISDSGFYLFSGKYHYLLDTELYIYILSLDNIMINEIRIFIESIKYIIKNNCDAKQQNLIFQNIRFNVLNNEYLYSIQQYIKNCFEEILENKCNSSNFIYVGYHSQNDKRIMVNSKTNSEDSYVDIQDKDQLHDKNEIINNNTSNLPISEEIKTINELYKSINKESFEPPNFTKEKKEISNKKFIECMNNVYNILFDNIFKKILNKEIKKRCDPWKENKEFNCVNNFTNQKYSFYLQKKKNKMEKYAFTYGDERLISECKLFFQIIQTKNSNVSIGIILRTNELNFLNEKHSKIPSFLIQYHEHLVIYFDFFVNDFYVCNIDNDNLTLINKTKLNIYSDENKITNEDTINYEISVINEALHFHIIILPKNISFTSSFAFLKPIFVGDIIKKPFIHIKPFFILKDSLDSIAIPAMKI</sequence>
<dbReference type="VEuPathDB" id="PlasmoDB:PGAL8A_00239700"/>
<dbReference type="AlphaFoldDB" id="A0A1J1GUL5"/>
<keyword evidence="3" id="KW-1185">Reference proteome</keyword>
<dbReference type="RefSeq" id="XP_028527813.1">
    <property type="nucleotide sequence ID" value="XM_028671130.1"/>
</dbReference>
<dbReference type="EMBL" id="CVMV01000032">
    <property type="protein sequence ID" value="CRG95000.1"/>
    <property type="molecule type" value="Genomic_DNA"/>
</dbReference>
<name>A0A1J1GUL5_PLAGA</name>
<dbReference type="OrthoDB" id="360388at2759"/>
<evidence type="ECO:0000256" key="1">
    <source>
        <dbReference type="SAM" id="MobiDB-lite"/>
    </source>
</evidence>
<gene>
    <name evidence="2" type="ORF">PGAL8A_00239700</name>
</gene>
<feature type="region of interest" description="Disordered" evidence="1">
    <location>
        <begin position="105"/>
        <end position="131"/>
    </location>
</feature>
<proteinExistence type="predicted"/>